<evidence type="ECO:0000256" key="1">
    <source>
        <dbReference type="SAM" id="MobiDB-lite"/>
    </source>
</evidence>
<feature type="region of interest" description="Disordered" evidence="1">
    <location>
        <begin position="1"/>
        <end position="42"/>
    </location>
</feature>
<dbReference type="AlphaFoldDB" id="A0A0J8QP97"/>
<proteinExistence type="predicted"/>
<name>A0A0J8QP97_COCIT</name>
<evidence type="ECO:0000313" key="2">
    <source>
        <dbReference type="EMBL" id="KMU74334.1"/>
    </source>
</evidence>
<reference evidence="3" key="1">
    <citation type="journal article" date="2010" name="Genome Res.">
        <title>Population genomic sequencing of Coccidioides fungi reveals recent hybridization and transposon control.</title>
        <authorList>
            <person name="Neafsey D.E."/>
            <person name="Barker B.M."/>
            <person name="Sharpton T.J."/>
            <person name="Stajich J.E."/>
            <person name="Park D.J."/>
            <person name="Whiston E."/>
            <person name="Hung C.-Y."/>
            <person name="McMahan C."/>
            <person name="White J."/>
            <person name="Sykes S."/>
            <person name="Heiman D."/>
            <person name="Young S."/>
            <person name="Zeng Q."/>
            <person name="Abouelleil A."/>
            <person name="Aftuck L."/>
            <person name="Bessette D."/>
            <person name="Brown A."/>
            <person name="FitzGerald M."/>
            <person name="Lui A."/>
            <person name="Macdonald J.P."/>
            <person name="Priest M."/>
            <person name="Orbach M.J."/>
            <person name="Galgiani J.N."/>
            <person name="Kirkland T.N."/>
            <person name="Cole G.T."/>
            <person name="Birren B.W."/>
            <person name="Henn M.R."/>
            <person name="Taylor J.W."/>
            <person name="Rounsley S.D."/>
        </authorList>
    </citation>
    <scope>NUCLEOTIDE SEQUENCE [LARGE SCALE GENOMIC DNA]</scope>
    <source>
        <strain evidence="3">RMSCC 3703</strain>
    </source>
</reference>
<dbReference type="STRING" id="454286.A0A0J8QP97"/>
<dbReference type="EMBL" id="DS268134">
    <property type="protein sequence ID" value="KMU74334.1"/>
    <property type="molecule type" value="Genomic_DNA"/>
</dbReference>
<gene>
    <name evidence="2" type="ORF">CISG_04683</name>
</gene>
<organism evidence="2 3">
    <name type="scientific">Coccidioides immitis RMSCC 3703</name>
    <dbReference type="NCBI Taxonomy" id="454286"/>
    <lineage>
        <taxon>Eukaryota</taxon>
        <taxon>Fungi</taxon>
        <taxon>Dikarya</taxon>
        <taxon>Ascomycota</taxon>
        <taxon>Pezizomycotina</taxon>
        <taxon>Eurotiomycetes</taxon>
        <taxon>Eurotiomycetidae</taxon>
        <taxon>Onygenales</taxon>
        <taxon>Onygenaceae</taxon>
        <taxon>Coccidioides</taxon>
    </lineage>
</organism>
<dbReference type="Proteomes" id="UP000054559">
    <property type="component" value="Unassembled WGS sequence"/>
</dbReference>
<protein>
    <submittedName>
        <fullName evidence="2">Uncharacterized protein</fullName>
    </submittedName>
</protein>
<feature type="compositionally biased region" description="Low complexity" evidence="1">
    <location>
        <begin position="18"/>
        <end position="28"/>
    </location>
</feature>
<evidence type="ECO:0000313" key="3">
    <source>
        <dbReference type="Proteomes" id="UP000054559"/>
    </source>
</evidence>
<sequence>MAAENKRHASGAKGPGGATTPNPGPSGTVSLEVALSGAIGAR</sequence>
<accession>A0A0J8QP97</accession>